<dbReference type="Proteomes" id="UP000234323">
    <property type="component" value="Unassembled WGS sequence"/>
</dbReference>
<evidence type="ECO:0000313" key="3">
    <source>
        <dbReference type="Proteomes" id="UP000234323"/>
    </source>
</evidence>
<gene>
    <name evidence="2" type="ORF">RhiirA4_461009</name>
</gene>
<feature type="non-terminal residue" evidence="2">
    <location>
        <position position="114"/>
    </location>
</feature>
<comment type="caution">
    <text evidence="2">The sequence shown here is derived from an EMBL/GenBank/DDBJ whole genome shotgun (WGS) entry which is preliminary data.</text>
</comment>
<keyword evidence="3" id="KW-1185">Reference proteome</keyword>
<evidence type="ECO:0000313" key="2">
    <source>
        <dbReference type="EMBL" id="PKY46193.1"/>
    </source>
</evidence>
<dbReference type="EMBL" id="LLXI01000438">
    <property type="protein sequence ID" value="PKY46193.1"/>
    <property type="molecule type" value="Genomic_DNA"/>
</dbReference>
<dbReference type="VEuPathDB" id="FungiDB:RhiirFUN_004255"/>
<sequence length="114" mass="13013">VKTDENTRKYLDLQAIIIDVNYCLSELYKLKLDKSALLSVIIVVEDMTKSQDRRDLPPSINSQYENKLALRASSATEIKTEHGGKDDDTDLPADFPLDQKDLRYLPRNSILSRT</sequence>
<feature type="region of interest" description="Disordered" evidence="1">
    <location>
        <begin position="75"/>
        <end position="95"/>
    </location>
</feature>
<dbReference type="AlphaFoldDB" id="A0A2I1GHT7"/>
<dbReference type="VEuPathDB" id="FungiDB:RhiirA1_542581"/>
<feature type="non-terminal residue" evidence="2">
    <location>
        <position position="1"/>
    </location>
</feature>
<organism evidence="2 3">
    <name type="scientific">Rhizophagus irregularis</name>
    <dbReference type="NCBI Taxonomy" id="588596"/>
    <lineage>
        <taxon>Eukaryota</taxon>
        <taxon>Fungi</taxon>
        <taxon>Fungi incertae sedis</taxon>
        <taxon>Mucoromycota</taxon>
        <taxon>Glomeromycotina</taxon>
        <taxon>Glomeromycetes</taxon>
        <taxon>Glomerales</taxon>
        <taxon>Glomeraceae</taxon>
        <taxon>Rhizophagus</taxon>
    </lineage>
</organism>
<proteinExistence type="predicted"/>
<reference evidence="2 3" key="1">
    <citation type="submission" date="2015-10" db="EMBL/GenBank/DDBJ databases">
        <title>Genome analyses suggest a sexual origin of heterokaryosis in a supposedly ancient asexual fungus.</title>
        <authorList>
            <person name="Ropars J."/>
            <person name="Sedzielewska K."/>
            <person name="Noel J."/>
            <person name="Charron P."/>
            <person name="Farinelli L."/>
            <person name="Marton T."/>
            <person name="Kruger M."/>
            <person name="Pelin A."/>
            <person name="Brachmann A."/>
            <person name="Corradi N."/>
        </authorList>
    </citation>
    <scope>NUCLEOTIDE SEQUENCE [LARGE SCALE GENOMIC DNA]</scope>
    <source>
        <strain evidence="2 3">A4</strain>
    </source>
</reference>
<protein>
    <submittedName>
        <fullName evidence="2">Uncharacterized protein</fullName>
    </submittedName>
</protein>
<name>A0A2I1GHT7_9GLOM</name>
<evidence type="ECO:0000256" key="1">
    <source>
        <dbReference type="SAM" id="MobiDB-lite"/>
    </source>
</evidence>
<accession>A0A2I1GHT7</accession>